<feature type="non-terminal residue" evidence="2">
    <location>
        <position position="1"/>
    </location>
</feature>
<reference evidence="2 3" key="1">
    <citation type="submission" date="2018-10" db="EMBL/GenBank/DDBJ databases">
        <authorList>
            <person name="Ekblom R."/>
            <person name="Jareborg N."/>
        </authorList>
    </citation>
    <scope>NUCLEOTIDE SEQUENCE [LARGE SCALE GENOMIC DNA]</scope>
    <source>
        <tissue evidence="2">Muscle</tissue>
    </source>
</reference>
<dbReference type="Proteomes" id="UP000269945">
    <property type="component" value="Unassembled WGS sequence"/>
</dbReference>
<dbReference type="EMBL" id="CYRY02002197">
    <property type="protein sequence ID" value="VCW66860.1"/>
    <property type="molecule type" value="Genomic_DNA"/>
</dbReference>
<comment type="caution">
    <text evidence="2">The sequence shown here is derived from an EMBL/GenBank/DDBJ whole genome shotgun (WGS) entry which is preliminary data.</text>
</comment>
<feature type="non-terminal residue" evidence="2">
    <location>
        <position position="103"/>
    </location>
</feature>
<sequence length="103" mass="10627">SDSEGLCLQRGPGRKGHHRPSARGTQSPEDKQGWCRGPGGLALVALSRLTGARSGLTSGPVSGKAVTVRSNSKARLSYLAFCSAGSVSRTPGRNACPGPKLRQ</sequence>
<proteinExistence type="predicted"/>
<evidence type="ECO:0000313" key="2">
    <source>
        <dbReference type="EMBL" id="VCW66860.1"/>
    </source>
</evidence>
<evidence type="ECO:0000256" key="1">
    <source>
        <dbReference type="SAM" id="MobiDB-lite"/>
    </source>
</evidence>
<gene>
    <name evidence="2" type="ORF">BN2614_LOCUS1</name>
</gene>
<accession>A0A9X9LFB9</accession>
<name>A0A9X9LFB9_GULGU</name>
<keyword evidence="3" id="KW-1185">Reference proteome</keyword>
<evidence type="ECO:0000313" key="3">
    <source>
        <dbReference type="Proteomes" id="UP000269945"/>
    </source>
</evidence>
<dbReference type="AlphaFoldDB" id="A0A9X9LFB9"/>
<protein>
    <submittedName>
        <fullName evidence="2">Uncharacterized protein</fullName>
    </submittedName>
</protein>
<organism evidence="2 3">
    <name type="scientific">Gulo gulo</name>
    <name type="common">Wolverine</name>
    <name type="synonym">Gluton</name>
    <dbReference type="NCBI Taxonomy" id="48420"/>
    <lineage>
        <taxon>Eukaryota</taxon>
        <taxon>Metazoa</taxon>
        <taxon>Chordata</taxon>
        <taxon>Craniata</taxon>
        <taxon>Vertebrata</taxon>
        <taxon>Euteleostomi</taxon>
        <taxon>Mammalia</taxon>
        <taxon>Eutheria</taxon>
        <taxon>Laurasiatheria</taxon>
        <taxon>Carnivora</taxon>
        <taxon>Caniformia</taxon>
        <taxon>Musteloidea</taxon>
        <taxon>Mustelidae</taxon>
        <taxon>Guloninae</taxon>
        <taxon>Gulo</taxon>
    </lineage>
</organism>
<feature type="compositionally biased region" description="Basic residues" evidence="1">
    <location>
        <begin position="12"/>
        <end position="21"/>
    </location>
</feature>
<feature type="region of interest" description="Disordered" evidence="1">
    <location>
        <begin position="1"/>
        <end position="35"/>
    </location>
</feature>